<evidence type="ECO:0000256" key="1">
    <source>
        <dbReference type="SAM" id="Phobius"/>
    </source>
</evidence>
<keyword evidence="1" id="KW-1133">Transmembrane helix</keyword>
<dbReference type="EMBL" id="LR134476">
    <property type="protein sequence ID" value="VEI13406.1"/>
    <property type="molecule type" value="Genomic_DNA"/>
</dbReference>
<dbReference type="RefSeq" id="WP_126416521.1">
    <property type="nucleotide sequence ID" value="NZ_LR134476.1"/>
</dbReference>
<organism evidence="2 3">
    <name type="scientific">Trueperella bialowiezensis</name>
    <dbReference type="NCBI Taxonomy" id="312285"/>
    <lineage>
        <taxon>Bacteria</taxon>
        <taxon>Bacillati</taxon>
        <taxon>Actinomycetota</taxon>
        <taxon>Actinomycetes</taxon>
        <taxon>Actinomycetales</taxon>
        <taxon>Actinomycetaceae</taxon>
        <taxon>Trueperella</taxon>
    </lineage>
</organism>
<feature type="transmembrane region" description="Helical" evidence="1">
    <location>
        <begin position="166"/>
        <end position="185"/>
    </location>
</feature>
<name>A0A3S4VAS2_9ACTO</name>
<sequence>MTTMVTIDIKRALRDPGIFFVIGIPVLMYLIFGAAQTYGSEKIGNGNVAMAIAIGMAAYGAASATLTLSTSAAVERMQGWGRQLSLTPLTSGRFMAVKSASALLFAAITLTAIYAVAAATGSHATGMGWAVSFLVILVGSLPYALLGLAISYIFRSQVAMSVGSAFLLLFAFAGNLFVPLSGKLLEISRFTPMWGYITLARWPVTEGMWTTSEGVPYQDELWQAGLSFGVWTLVFAVLAVLALRRAGNRP</sequence>
<accession>A0A3S4VAS2</accession>
<keyword evidence="1" id="KW-0472">Membrane</keyword>
<feature type="transmembrane region" description="Helical" evidence="1">
    <location>
        <begin position="95"/>
        <end position="117"/>
    </location>
</feature>
<dbReference type="AlphaFoldDB" id="A0A3S4VAS2"/>
<gene>
    <name evidence="2" type="ORF">NCTC13354_01121</name>
</gene>
<evidence type="ECO:0000313" key="3">
    <source>
        <dbReference type="Proteomes" id="UP000269542"/>
    </source>
</evidence>
<feature type="transmembrane region" description="Helical" evidence="1">
    <location>
        <begin position="129"/>
        <end position="154"/>
    </location>
</feature>
<protein>
    <submittedName>
        <fullName evidence="2">ABC-2 family transporter protein</fullName>
    </submittedName>
</protein>
<dbReference type="KEGG" id="tbw:NCTC13354_01121"/>
<feature type="transmembrane region" description="Helical" evidence="1">
    <location>
        <begin position="12"/>
        <end position="32"/>
    </location>
</feature>
<dbReference type="Proteomes" id="UP000269542">
    <property type="component" value="Chromosome"/>
</dbReference>
<dbReference type="OrthoDB" id="63188at2"/>
<reference evidence="2 3" key="1">
    <citation type="submission" date="2018-12" db="EMBL/GenBank/DDBJ databases">
        <authorList>
            <consortium name="Pathogen Informatics"/>
        </authorList>
    </citation>
    <scope>NUCLEOTIDE SEQUENCE [LARGE SCALE GENOMIC DNA]</scope>
    <source>
        <strain evidence="2 3">NCTC13354</strain>
    </source>
</reference>
<feature type="transmembrane region" description="Helical" evidence="1">
    <location>
        <begin position="221"/>
        <end position="243"/>
    </location>
</feature>
<proteinExistence type="predicted"/>
<keyword evidence="3" id="KW-1185">Reference proteome</keyword>
<keyword evidence="1" id="KW-0812">Transmembrane</keyword>
<evidence type="ECO:0000313" key="2">
    <source>
        <dbReference type="EMBL" id="VEI13406.1"/>
    </source>
</evidence>
<feature type="transmembrane region" description="Helical" evidence="1">
    <location>
        <begin position="52"/>
        <end position="74"/>
    </location>
</feature>